<name>A0AAD7ITP0_9AGAR</name>
<accession>A0AAD7ITP0</accession>
<feature type="region of interest" description="Disordered" evidence="1">
    <location>
        <begin position="27"/>
        <end position="51"/>
    </location>
</feature>
<organism evidence="2 3">
    <name type="scientific">Mycena metata</name>
    <dbReference type="NCBI Taxonomy" id="1033252"/>
    <lineage>
        <taxon>Eukaryota</taxon>
        <taxon>Fungi</taxon>
        <taxon>Dikarya</taxon>
        <taxon>Basidiomycota</taxon>
        <taxon>Agaricomycotina</taxon>
        <taxon>Agaricomycetes</taxon>
        <taxon>Agaricomycetidae</taxon>
        <taxon>Agaricales</taxon>
        <taxon>Marasmiineae</taxon>
        <taxon>Mycenaceae</taxon>
        <taxon>Mycena</taxon>
    </lineage>
</organism>
<proteinExistence type="predicted"/>
<keyword evidence="3" id="KW-1185">Reference proteome</keyword>
<sequence>MVYRIRIRPAPPLLPQRRRATQASLGLDACGAPDPRTPPPARTHPPPPIPRPLHLRPHPLHIRRLLFAQPCPQGLRLLLLQQLLERRQWGGHRREWGRAYGEAAERARTCGSLLLPAVLNAQRYGGGVGGMSGLMGNSMSVSEEGEGLLMMDPEEEGSISIPGTLSNTLGLSGALSRPLTHPEAERLTYLDRLKFFLATVPSRWDIENGATGGQANGGQGVLGLYAVPATGPAVV</sequence>
<evidence type="ECO:0000256" key="1">
    <source>
        <dbReference type="SAM" id="MobiDB-lite"/>
    </source>
</evidence>
<dbReference type="EMBL" id="JARKIB010000072">
    <property type="protein sequence ID" value="KAJ7748623.1"/>
    <property type="molecule type" value="Genomic_DNA"/>
</dbReference>
<dbReference type="Proteomes" id="UP001215598">
    <property type="component" value="Unassembled WGS sequence"/>
</dbReference>
<evidence type="ECO:0000313" key="2">
    <source>
        <dbReference type="EMBL" id="KAJ7748623.1"/>
    </source>
</evidence>
<gene>
    <name evidence="2" type="ORF">B0H16DRAFT_1848704</name>
</gene>
<dbReference type="AlphaFoldDB" id="A0AAD7ITP0"/>
<reference evidence="2" key="1">
    <citation type="submission" date="2023-03" db="EMBL/GenBank/DDBJ databases">
        <title>Massive genome expansion in bonnet fungi (Mycena s.s.) driven by repeated elements and novel gene families across ecological guilds.</title>
        <authorList>
            <consortium name="Lawrence Berkeley National Laboratory"/>
            <person name="Harder C.B."/>
            <person name="Miyauchi S."/>
            <person name="Viragh M."/>
            <person name="Kuo A."/>
            <person name="Thoen E."/>
            <person name="Andreopoulos B."/>
            <person name="Lu D."/>
            <person name="Skrede I."/>
            <person name="Drula E."/>
            <person name="Henrissat B."/>
            <person name="Morin E."/>
            <person name="Kohler A."/>
            <person name="Barry K."/>
            <person name="LaButti K."/>
            <person name="Morin E."/>
            <person name="Salamov A."/>
            <person name="Lipzen A."/>
            <person name="Mereny Z."/>
            <person name="Hegedus B."/>
            <person name="Baldrian P."/>
            <person name="Stursova M."/>
            <person name="Weitz H."/>
            <person name="Taylor A."/>
            <person name="Grigoriev I.V."/>
            <person name="Nagy L.G."/>
            <person name="Martin F."/>
            <person name="Kauserud H."/>
        </authorList>
    </citation>
    <scope>NUCLEOTIDE SEQUENCE</scope>
    <source>
        <strain evidence="2">CBHHK182m</strain>
    </source>
</reference>
<protein>
    <submittedName>
        <fullName evidence="2">Uncharacterized protein</fullName>
    </submittedName>
</protein>
<feature type="compositionally biased region" description="Pro residues" evidence="1">
    <location>
        <begin position="35"/>
        <end position="51"/>
    </location>
</feature>
<evidence type="ECO:0000313" key="3">
    <source>
        <dbReference type="Proteomes" id="UP001215598"/>
    </source>
</evidence>
<comment type="caution">
    <text evidence="2">The sequence shown here is derived from an EMBL/GenBank/DDBJ whole genome shotgun (WGS) entry which is preliminary data.</text>
</comment>